<evidence type="ECO:0000256" key="2">
    <source>
        <dbReference type="ARBA" id="ARBA00022475"/>
    </source>
</evidence>
<organism evidence="8 9">
    <name type="scientific">Alkalicella caledoniensis</name>
    <dbReference type="NCBI Taxonomy" id="2731377"/>
    <lineage>
        <taxon>Bacteria</taxon>
        <taxon>Bacillati</taxon>
        <taxon>Bacillota</taxon>
        <taxon>Clostridia</taxon>
        <taxon>Eubacteriales</taxon>
        <taxon>Proteinivoracaceae</taxon>
        <taxon>Alkalicella</taxon>
    </lineage>
</organism>
<evidence type="ECO:0000313" key="9">
    <source>
        <dbReference type="Proteomes" id="UP000516160"/>
    </source>
</evidence>
<evidence type="ECO:0000256" key="5">
    <source>
        <dbReference type="ARBA" id="ARBA00023136"/>
    </source>
</evidence>
<dbReference type="KEGG" id="acae:HYG86_07270"/>
<evidence type="ECO:0000256" key="6">
    <source>
        <dbReference type="SAM" id="Phobius"/>
    </source>
</evidence>
<evidence type="ECO:0000313" key="8">
    <source>
        <dbReference type="EMBL" id="QNO16635.1"/>
    </source>
</evidence>
<evidence type="ECO:0000256" key="3">
    <source>
        <dbReference type="ARBA" id="ARBA00022692"/>
    </source>
</evidence>
<dbReference type="PANTHER" id="PTHR35007:SF2">
    <property type="entry name" value="PILUS ASSEMBLE PROTEIN"/>
    <property type="match status" value="1"/>
</dbReference>
<dbReference type="InterPro" id="IPR018076">
    <property type="entry name" value="T2SS_GspF_dom"/>
</dbReference>
<proteinExistence type="predicted"/>
<feature type="transmembrane region" description="Helical" evidence="6">
    <location>
        <begin position="88"/>
        <end position="107"/>
    </location>
</feature>
<feature type="transmembrane region" description="Helical" evidence="6">
    <location>
        <begin position="113"/>
        <end position="135"/>
    </location>
</feature>
<name>A0A7G9WD73_ALKCA</name>
<dbReference type="AlphaFoldDB" id="A0A7G9WD73"/>
<dbReference type="Proteomes" id="UP000516160">
    <property type="component" value="Chromosome"/>
</dbReference>
<reference evidence="8 9" key="1">
    <citation type="submission" date="2020-07" db="EMBL/GenBank/DDBJ databases">
        <title>Alkalicella. sp. LB2 genome.</title>
        <authorList>
            <person name="Postec A."/>
            <person name="Quemeneur M."/>
        </authorList>
    </citation>
    <scope>NUCLEOTIDE SEQUENCE [LARGE SCALE GENOMIC DNA]</scope>
    <source>
        <strain evidence="8 9">LB2</strain>
    </source>
</reference>
<feature type="domain" description="Type II secretion system protein GspF" evidence="7">
    <location>
        <begin position="155"/>
        <end position="279"/>
    </location>
</feature>
<keyword evidence="5 6" id="KW-0472">Membrane</keyword>
<keyword evidence="2" id="KW-1003">Cell membrane</keyword>
<dbReference type="Pfam" id="PF00482">
    <property type="entry name" value="T2SSF"/>
    <property type="match status" value="1"/>
</dbReference>
<protein>
    <submittedName>
        <fullName evidence="8">Type II secretion system F family protein</fullName>
    </submittedName>
</protein>
<feature type="transmembrane region" description="Helical" evidence="6">
    <location>
        <begin position="262"/>
        <end position="287"/>
    </location>
</feature>
<evidence type="ECO:0000259" key="7">
    <source>
        <dbReference type="Pfam" id="PF00482"/>
    </source>
</evidence>
<feature type="transmembrane region" description="Helical" evidence="6">
    <location>
        <begin position="49"/>
        <end position="67"/>
    </location>
</feature>
<dbReference type="GO" id="GO:0005886">
    <property type="term" value="C:plasma membrane"/>
    <property type="evidence" value="ECO:0007669"/>
    <property type="project" value="UniProtKB-SubCell"/>
</dbReference>
<evidence type="ECO:0000256" key="4">
    <source>
        <dbReference type="ARBA" id="ARBA00022989"/>
    </source>
</evidence>
<dbReference type="PANTHER" id="PTHR35007">
    <property type="entry name" value="INTEGRAL MEMBRANE PROTEIN-RELATED"/>
    <property type="match status" value="1"/>
</dbReference>
<accession>A0A7G9WD73</accession>
<dbReference type="EMBL" id="CP058559">
    <property type="protein sequence ID" value="QNO16635.1"/>
    <property type="molecule type" value="Genomic_DNA"/>
</dbReference>
<sequence length="294" mass="32979">MLIYGTLIILYGDKISMGIRIQQISEIHSGEQGSEDKEDSFSERLLKPLYFAFIALIVKATPSSNLLTLNKRLDKAGLIKNNNKDKWLYTKGMVTLFSPMITAFLVYSIEPNLLKSLFISVLVMALASVTFNFYISRKIEVRKENILRDLPYNLDLITVSVEAGLSFDGAMARVVSTVTGDLCDEFSKTLKEIKMGIQRKIALKNMSERCDCEELTLFINSIIQADDLGVSMGKVLRIEAANLREKRKQMAREKAMKAPVKMLFPLVFFIFPAIFIIVLGPAVISIIDTFVGGL</sequence>
<keyword evidence="4 6" id="KW-1133">Transmembrane helix</keyword>
<comment type="subcellular location">
    <subcellularLocation>
        <location evidence="1">Cell membrane</location>
        <topology evidence="1">Multi-pass membrane protein</topology>
    </subcellularLocation>
</comment>
<gene>
    <name evidence="8" type="ORF">HYG86_07270</name>
</gene>
<evidence type="ECO:0000256" key="1">
    <source>
        <dbReference type="ARBA" id="ARBA00004651"/>
    </source>
</evidence>
<keyword evidence="3 6" id="KW-0812">Transmembrane</keyword>
<keyword evidence="9" id="KW-1185">Reference proteome</keyword>